<keyword evidence="1" id="KW-0732">Signal</keyword>
<proteinExistence type="predicted"/>
<protein>
    <submittedName>
        <fullName evidence="2">Uncharacterized protein</fullName>
    </submittedName>
</protein>
<reference evidence="2 3" key="1">
    <citation type="submission" date="2021-02" db="EMBL/GenBank/DDBJ databases">
        <title>Genome assembly of Pseudopithomyces chartarum.</title>
        <authorList>
            <person name="Jauregui R."/>
            <person name="Singh J."/>
            <person name="Voisey C."/>
        </authorList>
    </citation>
    <scope>NUCLEOTIDE SEQUENCE [LARGE SCALE GENOMIC DNA]</scope>
    <source>
        <strain evidence="2 3">AGR01</strain>
    </source>
</reference>
<evidence type="ECO:0000313" key="3">
    <source>
        <dbReference type="Proteomes" id="UP001280581"/>
    </source>
</evidence>
<name>A0AAN6M9F1_9PLEO</name>
<dbReference type="AlphaFoldDB" id="A0AAN6M9F1"/>
<sequence>MKFFAVLALAFAATVSAGCETSPTAVMCFGEDRCGMDGSGCPSKRDTSNHAGFSLAAAARSYINKVPQDKIAADKHAAQ</sequence>
<dbReference type="PROSITE" id="PS51257">
    <property type="entry name" value="PROKAR_LIPOPROTEIN"/>
    <property type="match status" value="1"/>
</dbReference>
<gene>
    <name evidence="2" type="ORF">GRF29_1g2133348</name>
</gene>
<keyword evidence="3" id="KW-1185">Reference proteome</keyword>
<dbReference type="EMBL" id="WVTA01000001">
    <property type="protein sequence ID" value="KAK3217157.1"/>
    <property type="molecule type" value="Genomic_DNA"/>
</dbReference>
<feature type="chain" id="PRO_5043051814" evidence="1">
    <location>
        <begin position="18"/>
        <end position="79"/>
    </location>
</feature>
<accession>A0AAN6M9F1</accession>
<evidence type="ECO:0000313" key="2">
    <source>
        <dbReference type="EMBL" id="KAK3217157.1"/>
    </source>
</evidence>
<feature type="signal peptide" evidence="1">
    <location>
        <begin position="1"/>
        <end position="17"/>
    </location>
</feature>
<evidence type="ECO:0000256" key="1">
    <source>
        <dbReference type="SAM" id="SignalP"/>
    </source>
</evidence>
<comment type="caution">
    <text evidence="2">The sequence shown here is derived from an EMBL/GenBank/DDBJ whole genome shotgun (WGS) entry which is preliminary data.</text>
</comment>
<organism evidence="2 3">
    <name type="scientific">Pseudopithomyces chartarum</name>
    <dbReference type="NCBI Taxonomy" id="1892770"/>
    <lineage>
        <taxon>Eukaryota</taxon>
        <taxon>Fungi</taxon>
        <taxon>Dikarya</taxon>
        <taxon>Ascomycota</taxon>
        <taxon>Pezizomycotina</taxon>
        <taxon>Dothideomycetes</taxon>
        <taxon>Pleosporomycetidae</taxon>
        <taxon>Pleosporales</taxon>
        <taxon>Massarineae</taxon>
        <taxon>Didymosphaeriaceae</taxon>
        <taxon>Pseudopithomyces</taxon>
    </lineage>
</organism>
<dbReference type="Proteomes" id="UP001280581">
    <property type="component" value="Unassembled WGS sequence"/>
</dbReference>